<accession>A0AAW7T8L7</accession>
<proteinExistence type="predicted"/>
<dbReference type="Proteomes" id="UP001171620">
    <property type="component" value="Unassembled WGS sequence"/>
</dbReference>
<organism evidence="1 2">
    <name type="scientific">Burkholderia vietnamiensis</name>
    <dbReference type="NCBI Taxonomy" id="60552"/>
    <lineage>
        <taxon>Bacteria</taxon>
        <taxon>Pseudomonadati</taxon>
        <taxon>Pseudomonadota</taxon>
        <taxon>Betaproteobacteria</taxon>
        <taxon>Burkholderiales</taxon>
        <taxon>Burkholderiaceae</taxon>
        <taxon>Burkholderia</taxon>
        <taxon>Burkholderia cepacia complex</taxon>
    </lineage>
</organism>
<evidence type="ECO:0000313" key="1">
    <source>
        <dbReference type="EMBL" id="MDN7798469.1"/>
    </source>
</evidence>
<sequence>MNMYFGPVALLLTLVFCGYGIVACERGRKAERDQRRSLHHHTH</sequence>
<gene>
    <name evidence="1" type="ORF">QZM33_26370</name>
</gene>
<name>A0AAW7T8L7_BURVI</name>
<evidence type="ECO:0000313" key="2">
    <source>
        <dbReference type="Proteomes" id="UP001171620"/>
    </source>
</evidence>
<comment type="caution">
    <text evidence="1">The sequence shown here is derived from an EMBL/GenBank/DDBJ whole genome shotgun (WGS) entry which is preliminary data.</text>
</comment>
<dbReference type="EMBL" id="JAUJRV010000031">
    <property type="protein sequence ID" value="MDN7798469.1"/>
    <property type="molecule type" value="Genomic_DNA"/>
</dbReference>
<dbReference type="RefSeq" id="WP_258179529.1">
    <property type="nucleotide sequence ID" value="NZ_CADFEW010000021.1"/>
</dbReference>
<protein>
    <recommendedName>
        <fullName evidence="3">Lipoprotein</fullName>
    </recommendedName>
</protein>
<reference evidence="1" key="1">
    <citation type="submission" date="2023-07" db="EMBL/GenBank/DDBJ databases">
        <title>A collection of bacterial strains from the Burkholderia cepacia Research Laboratory and Repository.</title>
        <authorList>
            <person name="Lipuma J."/>
            <person name="Spilker T."/>
            <person name="Caverly L."/>
        </authorList>
    </citation>
    <scope>NUCLEOTIDE SEQUENCE</scope>
    <source>
        <strain evidence="1">AU44268</strain>
    </source>
</reference>
<dbReference type="AlphaFoldDB" id="A0AAW7T8L7"/>
<evidence type="ECO:0008006" key="3">
    <source>
        <dbReference type="Google" id="ProtNLM"/>
    </source>
</evidence>